<reference evidence="2 3" key="1">
    <citation type="journal article" date="2013" name="Nature">
        <title>Insights into bilaterian evolution from three spiralian genomes.</title>
        <authorList>
            <person name="Simakov O."/>
            <person name="Marletaz F."/>
            <person name="Cho S.J."/>
            <person name="Edsinger-Gonzales E."/>
            <person name="Havlak P."/>
            <person name="Hellsten U."/>
            <person name="Kuo D.H."/>
            <person name="Larsson T."/>
            <person name="Lv J."/>
            <person name="Arendt D."/>
            <person name="Savage R."/>
            <person name="Osoegawa K."/>
            <person name="de Jong P."/>
            <person name="Grimwood J."/>
            <person name="Chapman J.A."/>
            <person name="Shapiro H."/>
            <person name="Aerts A."/>
            <person name="Otillar R.P."/>
            <person name="Terry A.Y."/>
            <person name="Boore J.L."/>
            <person name="Grigoriev I.V."/>
            <person name="Lindberg D.R."/>
            <person name="Seaver E.C."/>
            <person name="Weisblat D.A."/>
            <person name="Putnam N.H."/>
            <person name="Rokhsar D.S."/>
        </authorList>
    </citation>
    <scope>NUCLEOTIDE SEQUENCE [LARGE SCALE GENOMIC DNA]</scope>
</reference>
<sequence length="237" mass="26746">MEDGMRAEEDIFDEEKDESEIIGKDYAKVKEKLEKEGYCEGLEHGHGTTVQHSFNVAYKYTARKMVRFSEIKGRVNAILSVLHLKPESVTPERKENLENLLSQVAKYEDSLIKRLKEPKNAKIIVQDDVVDNIIPDTTSSMYVEDDLSDFIGIKSDASSDSEGVFSTESRDNSLSRQQDSPVASNNKKMKLTEAKVGDSQKRFNPSTSEKKQLDVISQEIDSEISKFESALESLLLN</sequence>
<feature type="compositionally biased region" description="Polar residues" evidence="1">
    <location>
        <begin position="174"/>
        <end position="186"/>
    </location>
</feature>
<feature type="compositionally biased region" description="Polar residues" evidence="1">
    <location>
        <begin position="158"/>
        <end position="167"/>
    </location>
</feature>
<proteinExistence type="predicted"/>
<accession>V4CJ78</accession>
<gene>
    <name evidence="2" type="ORF">LOTGIDRAFT_238077</name>
</gene>
<dbReference type="InterPro" id="IPR038881">
    <property type="entry name" value="Yae1-like"/>
</dbReference>
<dbReference type="KEGG" id="lgi:LOTGIDRAFT_238077"/>
<dbReference type="Proteomes" id="UP000030746">
    <property type="component" value="Unassembled WGS sequence"/>
</dbReference>
<feature type="compositionally biased region" description="Basic and acidic residues" evidence="1">
    <location>
        <begin position="190"/>
        <end position="201"/>
    </location>
</feature>
<protein>
    <submittedName>
        <fullName evidence="2">Uncharacterized protein</fullName>
    </submittedName>
</protein>
<dbReference type="PANTHER" id="PTHR18829:SF0">
    <property type="entry name" value="PROTEIN YAE1 HOMOLOG"/>
    <property type="match status" value="1"/>
</dbReference>
<evidence type="ECO:0000313" key="3">
    <source>
        <dbReference type="Proteomes" id="UP000030746"/>
    </source>
</evidence>
<evidence type="ECO:0000256" key="1">
    <source>
        <dbReference type="SAM" id="MobiDB-lite"/>
    </source>
</evidence>
<dbReference type="AlphaFoldDB" id="V4CJ78"/>
<name>V4CJ78_LOTGI</name>
<dbReference type="OrthoDB" id="20086at2759"/>
<dbReference type="EMBL" id="KB200314">
    <property type="protein sequence ID" value="ESP02260.1"/>
    <property type="molecule type" value="Genomic_DNA"/>
</dbReference>
<dbReference type="GeneID" id="20250652"/>
<organism evidence="2 3">
    <name type="scientific">Lottia gigantea</name>
    <name type="common">Giant owl limpet</name>
    <dbReference type="NCBI Taxonomy" id="225164"/>
    <lineage>
        <taxon>Eukaryota</taxon>
        <taxon>Metazoa</taxon>
        <taxon>Spiralia</taxon>
        <taxon>Lophotrochozoa</taxon>
        <taxon>Mollusca</taxon>
        <taxon>Gastropoda</taxon>
        <taxon>Patellogastropoda</taxon>
        <taxon>Lottioidea</taxon>
        <taxon>Lottiidae</taxon>
        <taxon>Lottia</taxon>
    </lineage>
</organism>
<dbReference type="CTD" id="20250652"/>
<dbReference type="HOGENOM" id="CLU_1171774_0_0_1"/>
<keyword evidence="3" id="KW-1185">Reference proteome</keyword>
<dbReference type="RefSeq" id="XP_009047087.1">
    <property type="nucleotide sequence ID" value="XM_009048839.1"/>
</dbReference>
<evidence type="ECO:0000313" key="2">
    <source>
        <dbReference type="EMBL" id="ESP02260.1"/>
    </source>
</evidence>
<dbReference type="PANTHER" id="PTHR18829">
    <property type="entry name" value="PROTEIN YAE1 HOMOLOG"/>
    <property type="match status" value="1"/>
</dbReference>
<feature type="region of interest" description="Disordered" evidence="1">
    <location>
        <begin position="158"/>
        <end position="214"/>
    </location>
</feature>
<dbReference type="STRING" id="225164.V4CJ78"/>